<dbReference type="InterPro" id="IPR004629">
    <property type="entry name" value="WecG_TagA_CpsF"/>
</dbReference>
<name>C6WXP3_METML</name>
<dbReference type="HOGENOM" id="CLU_446048_0_0_4"/>
<dbReference type="eggNOG" id="COG0438">
    <property type="taxonomic scope" value="Bacteria"/>
</dbReference>
<sequence>MRVLHVVRQFHPAIGGLENFVYCLVLEQLRTGIDAEVLTLDSVFHQRPFVRLPYEELVGPIKVRRINWSGSYKYPFAPTVLNHLKGYDIVHVHAVDFFIDFLSITRLLHGSRLVLSTHGGFFHTQYASTLKKIFFNTITRFSLRNYSQVYACSNGDYQSFEPICKGKLRLIENGVDVNKFFDASAKQATRKFVFIGRFSDNKRIDLLVSVFSELIKLHLDYKLLIIGKDWDNNQARLIQQIHSLGLGSNVAIHNGLDDASIKAMFAEVSFIISASEYEGFGMTLVEGMSAGLIPIASPIISFKNIISQSGLGLLADFTEPHVAAQTIHAYTEFCQLNYTSLREQAKVASQSYGWVGTAERFQAAYDELLGDSYRMLQGVRFDTRDSSEVFKAFDASITQEHFLRVAIANAHTLNLARNDSQYLKVLGDTLVLNDGIGVNIASQWKYGRGFAENLNGTDLIPKYLAQSQTKLRIFLLGATDQVVSACFQRCKTLFPQHEWVGFYNGYIDANEHIAVCERIHESGANLLLVAMGNPLQEKWIHQYGETTGAKLCIGVGALFDFMAGSVTRAPSWVRRIHCEWIYRLAIEPKRMWRRYMVGNFLFLIAAWRNCSR</sequence>
<dbReference type="STRING" id="583345.Mmol_1788"/>
<dbReference type="Pfam" id="PF00534">
    <property type="entry name" value="Glycos_transf_1"/>
    <property type="match status" value="1"/>
</dbReference>
<dbReference type="CAZy" id="GT26">
    <property type="family name" value="Glycosyltransferase Family 26"/>
</dbReference>
<dbReference type="PANTHER" id="PTHR34136:SF1">
    <property type="entry name" value="UDP-N-ACETYL-D-MANNOSAMINURONIC ACID TRANSFERASE"/>
    <property type="match status" value="1"/>
</dbReference>
<dbReference type="OrthoDB" id="433681at2"/>
<protein>
    <submittedName>
        <fullName evidence="5">Glycosyl transferase, WecB/TagA/CpsF family</fullName>
    </submittedName>
</protein>
<dbReference type="CDD" id="cd03801">
    <property type="entry name" value="GT4_PimA-like"/>
    <property type="match status" value="1"/>
</dbReference>
<dbReference type="CAZy" id="GT4">
    <property type="family name" value="Glycosyltransferase Family 4"/>
</dbReference>
<dbReference type="PANTHER" id="PTHR34136">
    <property type="match status" value="1"/>
</dbReference>
<feature type="domain" description="Glycosyl transferase family 1" evidence="3">
    <location>
        <begin position="184"/>
        <end position="328"/>
    </location>
</feature>
<evidence type="ECO:0000256" key="2">
    <source>
        <dbReference type="ARBA" id="ARBA00022679"/>
    </source>
</evidence>
<reference evidence="5 6" key="2">
    <citation type="journal article" date="2011" name="J. Bacteriol.">
        <title>Genomes of three methylotrophs from a single niche uncover genetic and metabolic divergence of Methylophilaceae.</title>
        <authorList>
            <person name="Lapidus A."/>
            <person name="Clum A."/>
            <person name="Labutti K."/>
            <person name="Kaluzhnaya M.G."/>
            <person name="Lim S."/>
            <person name="Beck D.A."/>
            <person name="Glavina Del Rio T."/>
            <person name="Nolan M."/>
            <person name="Mavromatis K."/>
            <person name="Huntemann M."/>
            <person name="Lucas S."/>
            <person name="Lidstrom M.E."/>
            <person name="Ivanova N."/>
            <person name="Chistoserdova L."/>
        </authorList>
    </citation>
    <scope>NUCLEOTIDE SEQUENCE [LARGE SCALE GENOMIC DNA]</scope>
    <source>
        <strain evidence="6">JLW8 / ATCC BAA-1282 / DSM 17540</strain>
    </source>
</reference>
<dbReference type="NCBIfam" id="TIGR00696">
    <property type="entry name" value="wecG_tagA_cpsF"/>
    <property type="match status" value="1"/>
</dbReference>
<dbReference type="Gene3D" id="3.40.50.2000">
    <property type="entry name" value="Glycogen Phosphorylase B"/>
    <property type="match status" value="2"/>
</dbReference>
<evidence type="ECO:0000259" key="3">
    <source>
        <dbReference type="Pfam" id="PF00534"/>
    </source>
</evidence>
<proteinExistence type="predicted"/>
<evidence type="ECO:0000259" key="4">
    <source>
        <dbReference type="Pfam" id="PF13439"/>
    </source>
</evidence>
<dbReference type="KEGG" id="mmb:Mmol_1788"/>
<dbReference type="GO" id="GO:0016758">
    <property type="term" value="F:hexosyltransferase activity"/>
    <property type="evidence" value="ECO:0007669"/>
    <property type="project" value="TreeGrafter"/>
</dbReference>
<dbReference type="Pfam" id="PF13439">
    <property type="entry name" value="Glyco_transf_4"/>
    <property type="match status" value="1"/>
</dbReference>
<organism evidence="5 6">
    <name type="scientific">Methylotenera mobilis (strain JLW8 / ATCC BAA-1282 / DSM 17540)</name>
    <dbReference type="NCBI Taxonomy" id="583345"/>
    <lineage>
        <taxon>Bacteria</taxon>
        <taxon>Pseudomonadati</taxon>
        <taxon>Pseudomonadota</taxon>
        <taxon>Betaproteobacteria</taxon>
        <taxon>Nitrosomonadales</taxon>
        <taxon>Methylophilaceae</taxon>
        <taxon>Methylotenera</taxon>
    </lineage>
</organism>
<dbReference type="InterPro" id="IPR028098">
    <property type="entry name" value="Glyco_trans_4-like_N"/>
</dbReference>
<gene>
    <name evidence="5" type="ordered locus">Mmol_1788</name>
</gene>
<evidence type="ECO:0000256" key="1">
    <source>
        <dbReference type="ARBA" id="ARBA00022676"/>
    </source>
</evidence>
<dbReference type="eggNOG" id="COG1922">
    <property type="taxonomic scope" value="Bacteria"/>
</dbReference>
<dbReference type="AlphaFoldDB" id="C6WXP3"/>
<evidence type="ECO:0000313" key="5">
    <source>
        <dbReference type="EMBL" id="ACT48692.1"/>
    </source>
</evidence>
<feature type="domain" description="Glycosyltransferase subfamily 4-like N-terminal" evidence="4">
    <location>
        <begin position="14"/>
        <end position="178"/>
    </location>
</feature>
<evidence type="ECO:0000313" key="6">
    <source>
        <dbReference type="Proteomes" id="UP000002742"/>
    </source>
</evidence>
<dbReference type="RefSeq" id="WP_015832727.1">
    <property type="nucleotide sequence ID" value="NC_012968.1"/>
</dbReference>
<dbReference type="SUPFAM" id="SSF53756">
    <property type="entry name" value="UDP-Glycosyltransferase/glycogen phosphorylase"/>
    <property type="match status" value="1"/>
</dbReference>
<dbReference type="CDD" id="cd06533">
    <property type="entry name" value="Glyco_transf_WecG_TagA"/>
    <property type="match status" value="1"/>
</dbReference>
<dbReference type="Pfam" id="PF03808">
    <property type="entry name" value="Glyco_tran_WecG"/>
    <property type="match status" value="1"/>
</dbReference>
<reference evidence="6" key="1">
    <citation type="submission" date="2009-07" db="EMBL/GenBank/DDBJ databases">
        <title>Complete sequence of Methylotenera mobilis JLW8.</title>
        <authorList>
            <consortium name="US DOE Joint Genome Institute"/>
            <person name="Lucas S."/>
            <person name="Copeland A."/>
            <person name="Lapidus A."/>
            <person name="Glavina del Rio T."/>
            <person name="Tice H."/>
            <person name="Bruce D."/>
            <person name="Goodwin L."/>
            <person name="Pitluck S."/>
            <person name="LaButti K.M."/>
            <person name="Clum A."/>
            <person name="Larimer F."/>
            <person name="Land M."/>
            <person name="Hauser L."/>
            <person name="Kyrpides N."/>
            <person name="Mikhailova N."/>
            <person name="Kayluzhnaya M."/>
            <person name="Chistoserdova L."/>
        </authorList>
    </citation>
    <scope>NUCLEOTIDE SEQUENCE [LARGE SCALE GENOMIC DNA]</scope>
    <source>
        <strain evidence="6">JLW8 / ATCC BAA-1282 / DSM 17540</strain>
    </source>
</reference>
<keyword evidence="6" id="KW-1185">Reference proteome</keyword>
<dbReference type="EMBL" id="CP001672">
    <property type="protein sequence ID" value="ACT48692.1"/>
    <property type="molecule type" value="Genomic_DNA"/>
</dbReference>
<dbReference type="Proteomes" id="UP000002742">
    <property type="component" value="Chromosome"/>
</dbReference>
<keyword evidence="2 5" id="KW-0808">Transferase</keyword>
<accession>C6WXP3</accession>
<dbReference type="InterPro" id="IPR001296">
    <property type="entry name" value="Glyco_trans_1"/>
</dbReference>
<keyword evidence="1" id="KW-0328">Glycosyltransferase</keyword>